<dbReference type="Proteomes" id="UP000228740">
    <property type="component" value="Unassembled WGS sequence"/>
</dbReference>
<organism evidence="1 2">
    <name type="scientific">Chryseobacterium geocarposphaerae</name>
    <dbReference type="NCBI Taxonomy" id="1416776"/>
    <lineage>
        <taxon>Bacteria</taxon>
        <taxon>Pseudomonadati</taxon>
        <taxon>Bacteroidota</taxon>
        <taxon>Flavobacteriia</taxon>
        <taxon>Flavobacteriales</taxon>
        <taxon>Weeksellaceae</taxon>
        <taxon>Chryseobacterium group</taxon>
        <taxon>Chryseobacterium</taxon>
    </lineage>
</organism>
<comment type="caution">
    <text evidence="1">The sequence shown here is derived from an EMBL/GenBank/DDBJ whole genome shotgun (WGS) entry which is preliminary data.</text>
</comment>
<dbReference type="EMBL" id="PGFD01000004">
    <property type="protein sequence ID" value="PJJ62530.1"/>
    <property type="molecule type" value="Genomic_DNA"/>
</dbReference>
<name>A0A2M9BX27_9FLAO</name>
<evidence type="ECO:0000313" key="2">
    <source>
        <dbReference type="Proteomes" id="UP000228740"/>
    </source>
</evidence>
<keyword evidence="2" id="KW-1185">Reference proteome</keyword>
<proteinExistence type="predicted"/>
<evidence type="ECO:0000313" key="1">
    <source>
        <dbReference type="EMBL" id="PJJ62530.1"/>
    </source>
</evidence>
<sequence length="317" mass="36485">MILVLKNILQQFLLLVIFSTFIYTGCKKDNKVKTSIKKEENKNNEIKNVNDPVIQFLNKKYQDLKPIIEDSPNPFPTYTFSDKKLGGFSIDYIGKTGTVQYFWNVKNENGYFSKYPNPEDAAYQSDNIKKLINTNDYYLIASFLPSKYISYIDKESDEFDIKPGAKTSFYLYENATWRLINETETSKIPEDVLAFEVGLIQKDKFNSINNSTENYDGVHSVSVETEATTTGMASISYNFNIKKGATNLSLTTYHESNLCEGKYFAIEKNNMLELYYAGDQFSCISIDPKFYIKKEGKKFYIKGVGGESTYNQWIIMK</sequence>
<protein>
    <submittedName>
        <fullName evidence="1">Uncharacterized protein</fullName>
    </submittedName>
</protein>
<reference evidence="1 2" key="1">
    <citation type="submission" date="2017-11" db="EMBL/GenBank/DDBJ databases">
        <title>Genomic Encyclopedia of Archaeal and Bacterial Type Strains, Phase II (KMG-II): From Individual Species to Whole Genera.</title>
        <authorList>
            <person name="Goeker M."/>
        </authorList>
    </citation>
    <scope>NUCLEOTIDE SEQUENCE [LARGE SCALE GENOMIC DNA]</scope>
    <source>
        <strain evidence="1 2">DSM 27617</strain>
    </source>
</reference>
<dbReference type="AlphaFoldDB" id="A0A2M9BX27"/>
<gene>
    <name evidence="1" type="ORF">CLV73_3696</name>
</gene>
<accession>A0A2M9BX27</accession>